<dbReference type="RefSeq" id="WP_072819981.1">
    <property type="nucleotide sequence ID" value="NZ_FQUJ01000003.1"/>
</dbReference>
<dbReference type="STRING" id="1121942.SAMN02745148_00824"/>
<accession>A0A1M4V1C7</accession>
<organism evidence="2 3">
    <name type="scientific">Modicisalibacter ilicicola DSM 19980</name>
    <dbReference type="NCBI Taxonomy" id="1121942"/>
    <lineage>
        <taxon>Bacteria</taxon>
        <taxon>Pseudomonadati</taxon>
        <taxon>Pseudomonadota</taxon>
        <taxon>Gammaproteobacteria</taxon>
        <taxon>Oceanospirillales</taxon>
        <taxon>Halomonadaceae</taxon>
        <taxon>Modicisalibacter</taxon>
    </lineage>
</organism>
<evidence type="ECO:0000256" key="1">
    <source>
        <dbReference type="SAM" id="MobiDB-lite"/>
    </source>
</evidence>
<evidence type="ECO:0000313" key="3">
    <source>
        <dbReference type="Proteomes" id="UP000184346"/>
    </source>
</evidence>
<dbReference type="EMBL" id="FQUJ01000003">
    <property type="protein sequence ID" value="SHE62765.1"/>
    <property type="molecule type" value="Genomic_DNA"/>
</dbReference>
<dbReference type="InterPro" id="IPR007446">
    <property type="entry name" value="PilP"/>
</dbReference>
<dbReference type="PROSITE" id="PS51257">
    <property type="entry name" value="PROKAR_LIPOPROTEIN"/>
    <property type="match status" value="1"/>
</dbReference>
<keyword evidence="3" id="KW-1185">Reference proteome</keyword>
<reference evidence="2 3" key="1">
    <citation type="submission" date="2016-11" db="EMBL/GenBank/DDBJ databases">
        <authorList>
            <person name="Jaros S."/>
            <person name="Januszkiewicz K."/>
            <person name="Wedrychowicz H."/>
        </authorList>
    </citation>
    <scope>NUCLEOTIDE SEQUENCE [LARGE SCALE GENOMIC DNA]</scope>
    <source>
        <strain evidence="2 3">DSM 19980</strain>
    </source>
</reference>
<dbReference type="Proteomes" id="UP000184346">
    <property type="component" value="Unassembled WGS sequence"/>
</dbReference>
<name>A0A1M4V1C7_9GAMM</name>
<feature type="region of interest" description="Disordered" evidence="1">
    <location>
        <begin position="37"/>
        <end position="84"/>
    </location>
</feature>
<dbReference type="OrthoDB" id="5296580at2"/>
<proteinExistence type="predicted"/>
<sequence>MRERRVLGSLLALMLVGCSDSDLPTLERQLAELRARPTGQVAPLPEAPEYRPVTYDQAAGRSPFVPERPEPEQATVDDSSLTPDFERRKEPLEAYALESLTLLGTLRIDDRASVLVRDPEGEVHRLHPGEHLGTDFGRITRIDERSVQLMEIVPNGQGGWIERSRTIALNDEDEEKRQG</sequence>
<evidence type="ECO:0000313" key="2">
    <source>
        <dbReference type="EMBL" id="SHE62765.1"/>
    </source>
</evidence>
<dbReference type="Pfam" id="PF04351">
    <property type="entry name" value="PilP"/>
    <property type="match status" value="1"/>
</dbReference>
<dbReference type="PIRSF" id="PIRSF016481">
    <property type="entry name" value="Pilus_assembly_PilP"/>
    <property type="match status" value="1"/>
</dbReference>
<gene>
    <name evidence="2" type="ORF">SAMN02745148_00824</name>
</gene>
<dbReference type="AlphaFoldDB" id="A0A1M4V1C7"/>
<protein>
    <submittedName>
        <fullName evidence="2">Type IV pilus assembly protein PilP</fullName>
    </submittedName>
</protein>
<dbReference type="Gene3D" id="2.30.30.830">
    <property type="match status" value="1"/>
</dbReference>